<protein>
    <recommendedName>
        <fullName evidence="3">Arrestin-like N-terminal domain-containing protein</fullName>
    </recommendedName>
</protein>
<reference evidence="2" key="1">
    <citation type="journal article" date="2013" name="Genome Announc.">
        <title>Draft genome sequence of the grapevine dieback fungus Eutypa lata UCR-EL1.</title>
        <authorList>
            <person name="Blanco-Ulate B."/>
            <person name="Rolshausen P.E."/>
            <person name="Cantu D."/>
        </authorList>
    </citation>
    <scope>NUCLEOTIDE SEQUENCE [LARGE SCALE GENOMIC DNA]</scope>
    <source>
        <strain evidence="2">UCR-EL1</strain>
    </source>
</reference>
<evidence type="ECO:0008006" key="3">
    <source>
        <dbReference type="Google" id="ProtNLM"/>
    </source>
</evidence>
<keyword evidence="2" id="KW-1185">Reference proteome</keyword>
<name>M7SVE1_EUTLA</name>
<proteinExistence type="predicted"/>
<sequence length="489" mass="54428">MPRHGVNKNRILSIQLLNPQVYQPGDVVIGTVTVKLPYGTPPSKTLRLKLLGRAKTKITRHAGHGTRIYRGRAFFVQVVCVLNSDTTATQWTSDGAQIWPFDLEIPQSHAQTPASDKYSASHPFVSNTEPDIISRYEMPSIFYYTGHSDLSGTTQEAYVEYWLEASPSTTTATSDAASYPLFVRPRSMEHPTQDFDMGTRQYPYAITTQRLLPEFAADAKLTIRQRSRRFFAPSTVPRYAFRVLFNVAGTYQLDHPDPLPVKVWVAPLLSDGKTNIYNGDVSSLPPVRLVDLEAELTSECHTRAPSSLLGTSETSKKTRYPFGRATYNKGGNSGPVVPVSLDPESSAFNNTSPLRKVHIPPPTDALELGRILGLRVSHRTTEFMGRRRVESTGGFEKNNIYPSFATYNIALEHKLSLNLRIECAGEQQRIEVREVPLRILATAEEQARAREEELGEEGMRRNYDDLQAAMENGEVVSSVLDVVASVLGA</sequence>
<dbReference type="EMBL" id="KB705841">
    <property type="protein sequence ID" value="EMR70554.1"/>
    <property type="molecule type" value="Genomic_DNA"/>
</dbReference>
<dbReference type="KEGG" id="ela:UCREL1_2426"/>
<accession>M7SVE1</accession>
<evidence type="ECO:0000313" key="2">
    <source>
        <dbReference type="Proteomes" id="UP000012174"/>
    </source>
</evidence>
<dbReference type="InterPro" id="IPR014752">
    <property type="entry name" value="Arrestin-like_C"/>
</dbReference>
<dbReference type="OMA" id="PINIGAM"/>
<dbReference type="AlphaFoldDB" id="M7SVE1"/>
<dbReference type="Proteomes" id="UP000012174">
    <property type="component" value="Unassembled WGS sequence"/>
</dbReference>
<dbReference type="HOGENOM" id="CLU_042066_1_0_1"/>
<dbReference type="Gene3D" id="2.60.40.640">
    <property type="match status" value="1"/>
</dbReference>
<gene>
    <name evidence="1" type="ORF">UCREL1_2426</name>
</gene>
<dbReference type="eggNOG" id="ENOG502SPEF">
    <property type="taxonomic scope" value="Eukaryota"/>
</dbReference>
<dbReference type="OrthoDB" id="2333384at2759"/>
<organism evidence="1 2">
    <name type="scientific">Eutypa lata (strain UCR-EL1)</name>
    <name type="common">Grapevine dieback disease fungus</name>
    <name type="synonym">Eutypa armeniacae</name>
    <dbReference type="NCBI Taxonomy" id="1287681"/>
    <lineage>
        <taxon>Eukaryota</taxon>
        <taxon>Fungi</taxon>
        <taxon>Dikarya</taxon>
        <taxon>Ascomycota</taxon>
        <taxon>Pezizomycotina</taxon>
        <taxon>Sordariomycetes</taxon>
        <taxon>Xylariomycetidae</taxon>
        <taxon>Xylariales</taxon>
        <taxon>Diatrypaceae</taxon>
        <taxon>Eutypa</taxon>
    </lineage>
</organism>
<evidence type="ECO:0000313" key="1">
    <source>
        <dbReference type="EMBL" id="EMR70554.1"/>
    </source>
</evidence>